<organism evidence="2 3">
    <name type="scientific">Gymnopilus junonius</name>
    <name type="common">Spectacular rustgill mushroom</name>
    <name type="synonym">Gymnopilus spectabilis subsp. junonius</name>
    <dbReference type="NCBI Taxonomy" id="109634"/>
    <lineage>
        <taxon>Eukaryota</taxon>
        <taxon>Fungi</taxon>
        <taxon>Dikarya</taxon>
        <taxon>Basidiomycota</taxon>
        <taxon>Agaricomycotina</taxon>
        <taxon>Agaricomycetes</taxon>
        <taxon>Agaricomycetidae</taxon>
        <taxon>Agaricales</taxon>
        <taxon>Agaricineae</taxon>
        <taxon>Hymenogastraceae</taxon>
        <taxon>Gymnopilus</taxon>
    </lineage>
</organism>
<evidence type="ECO:0000313" key="2">
    <source>
        <dbReference type="EMBL" id="KAF8872339.1"/>
    </source>
</evidence>
<protein>
    <submittedName>
        <fullName evidence="2">Uncharacterized protein</fullName>
    </submittedName>
</protein>
<evidence type="ECO:0000313" key="3">
    <source>
        <dbReference type="Proteomes" id="UP000724874"/>
    </source>
</evidence>
<dbReference type="AlphaFoldDB" id="A0A9P5TFT9"/>
<feature type="region of interest" description="Disordered" evidence="1">
    <location>
        <begin position="1"/>
        <end position="147"/>
    </location>
</feature>
<sequence length="168" mass="17793">MSRESERTVSTARHPGHHVHGTGHSHGNGNNGGMSPAKQLAADVRAGRAHSLSGGSGSMKDRSSSSSFRQPSIIEPHQEEEDDYGDWESRDVTIEDGDGDKDSLAGGDYGDEEDKSDVGDGRSVGEEEARQTKASDASSVYHTPGPLQKTLITCASEGLWEDAEAELG</sequence>
<keyword evidence="3" id="KW-1185">Reference proteome</keyword>
<feature type="compositionally biased region" description="Basic and acidic residues" evidence="1">
    <location>
        <begin position="116"/>
        <end position="133"/>
    </location>
</feature>
<name>A0A9P5TFT9_GYMJU</name>
<feature type="compositionally biased region" description="Basic residues" evidence="1">
    <location>
        <begin position="14"/>
        <end position="23"/>
    </location>
</feature>
<accession>A0A9P5TFT9</accession>
<proteinExistence type="predicted"/>
<reference evidence="2" key="1">
    <citation type="submission" date="2020-11" db="EMBL/GenBank/DDBJ databases">
        <authorList>
            <consortium name="DOE Joint Genome Institute"/>
            <person name="Ahrendt S."/>
            <person name="Riley R."/>
            <person name="Andreopoulos W."/>
            <person name="LaButti K."/>
            <person name="Pangilinan J."/>
            <person name="Ruiz-duenas F.J."/>
            <person name="Barrasa J.M."/>
            <person name="Sanchez-Garcia M."/>
            <person name="Camarero S."/>
            <person name="Miyauchi S."/>
            <person name="Serrano A."/>
            <person name="Linde D."/>
            <person name="Babiker R."/>
            <person name="Drula E."/>
            <person name="Ayuso-Fernandez I."/>
            <person name="Pacheco R."/>
            <person name="Padilla G."/>
            <person name="Ferreira P."/>
            <person name="Barriuso J."/>
            <person name="Kellner H."/>
            <person name="Castanera R."/>
            <person name="Alfaro M."/>
            <person name="Ramirez L."/>
            <person name="Pisabarro A.G."/>
            <person name="Kuo A."/>
            <person name="Tritt A."/>
            <person name="Lipzen A."/>
            <person name="He G."/>
            <person name="Yan M."/>
            <person name="Ng V."/>
            <person name="Cullen D."/>
            <person name="Martin F."/>
            <person name="Rosso M.-N."/>
            <person name="Henrissat B."/>
            <person name="Hibbett D."/>
            <person name="Martinez A.T."/>
            <person name="Grigoriev I.V."/>
        </authorList>
    </citation>
    <scope>NUCLEOTIDE SEQUENCE</scope>
    <source>
        <strain evidence="2">AH 44721</strain>
    </source>
</reference>
<dbReference type="Proteomes" id="UP000724874">
    <property type="component" value="Unassembled WGS sequence"/>
</dbReference>
<evidence type="ECO:0000256" key="1">
    <source>
        <dbReference type="SAM" id="MobiDB-lite"/>
    </source>
</evidence>
<comment type="caution">
    <text evidence="2">The sequence shown here is derived from an EMBL/GenBank/DDBJ whole genome shotgun (WGS) entry which is preliminary data.</text>
</comment>
<dbReference type="EMBL" id="JADNYJ010000270">
    <property type="protein sequence ID" value="KAF8872339.1"/>
    <property type="molecule type" value="Genomic_DNA"/>
</dbReference>
<gene>
    <name evidence="2" type="ORF">CPB84DRAFT_1753642</name>
</gene>